<comment type="similarity">
    <text evidence="2 6">Belongs to the FliS family.</text>
</comment>
<dbReference type="PIRSF" id="PIRSF039090">
    <property type="entry name" value="Flis"/>
    <property type="match status" value="1"/>
</dbReference>
<dbReference type="InterPro" id="IPR036584">
    <property type="entry name" value="FliS_sf"/>
</dbReference>
<dbReference type="PANTHER" id="PTHR34773">
    <property type="entry name" value="FLAGELLAR SECRETION CHAPERONE FLIS"/>
    <property type="match status" value="1"/>
</dbReference>
<dbReference type="CDD" id="cd16098">
    <property type="entry name" value="FliS"/>
    <property type="match status" value="1"/>
</dbReference>
<dbReference type="Gene3D" id="1.20.120.340">
    <property type="entry name" value="Flagellar protein FliS"/>
    <property type="match status" value="1"/>
</dbReference>
<evidence type="ECO:0000256" key="5">
    <source>
        <dbReference type="ARBA" id="ARBA00023186"/>
    </source>
</evidence>
<reference evidence="7 8" key="1">
    <citation type="submission" date="2021-03" db="EMBL/GenBank/DDBJ databases">
        <title>Genomic Encyclopedia of Type Strains, Phase IV (KMG-IV): sequencing the most valuable type-strain genomes for metagenomic binning, comparative biology and taxonomic classification.</title>
        <authorList>
            <person name="Goeker M."/>
        </authorList>
    </citation>
    <scope>NUCLEOTIDE SEQUENCE [LARGE SCALE GENOMIC DNA]</scope>
    <source>
        <strain evidence="7 8">DSM 14349</strain>
    </source>
</reference>
<keyword evidence="5" id="KW-0143">Chaperone</keyword>
<gene>
    <name evidence="7" type="ORF">J2Z32_003901</name>
</gene>
<evidence type="ECO:0000313" key="8">
    <source>
        <dbReference type="Proteomes" id="UP001519272"/>
    </source>
</evidence>
<keyword evidence="8" id="KW-1185">Reference proteome</keyword>
<dbReference type="NCBIfam" id="TIGR00208">
    <property type="entry name" value="fliS"/>
    <property type="match status" value="1"/>
</dbReference>
<evidence type="ECO:0000256" key="3">
    <source>
        <dbReference type="ARBA" id="ARBA00022490"/>
    </source>
</evidence>
<accession>A0ABS4FXB2</accession>
<evidence type="ECO:0000256" key="4">
    <source>
        <dbReference type="ARBA" id="ARBA00022795"/>
    </source>
</evidence>
<dbReference type="Proteomes" id="UP001519272">
    <property type="component" value="Unassembled WGS sequence"/>
</dbReference>
<comment type="caution">
    <text evidence="7">The sequence shown here is derived from an EMBL/GenBank/DDBJ whole genome shotgun (WGS) entry which is preliminary data.</text>
</comment>
<sequence>MITSPYDRYKQSSVQTSTPAQLLIMLYDGAIRFIRGGIAAINDKDYQKKNELIGKAQTIVSELRASLNHTYEISAQLDKLYEYINYLLIESNIRNEVDKAEEALGYLSELRESWVQASKELASGQNQSQVNANG</sequence>
<dbReference type="SUPFAM" id="SSF101116">
    <property type="entry name" value="Flagellar export chaperone FliS"/>
    <property type="match status" value="1"/>
</dbReference>
<proteinExistence type="inferred from homology"/>
<evidence type="ECO:0000256" key="6">
    <source>
        <dbReference type="PIRNR" id="PIRNR039090"/>
    </source>
</evidence>
<organism evidence="7 8">
    <name type="scientific">Paenibacillus turicensis</name>
    <dbReference type="NCBI Taxonomy" id="160487"/>
    <lineage>
        <taxon>Bacteria</taxon>
        <taxon>Bacillati</taxon>
        <taxon>Bacillota</taxon>
        <taxon>Bacilli</taxon>
        <taxon>Bacillales</taxon>
        <taxon>Paenibacillaceae</taxon>
        <taxon>Paenibacillus</taxon>
    </lineage>
</organism>
<protein>
    <recommendedName>
        <fullName evidence="6">Flagellar secretion chaperone FliS</fullName>
    </recommendedName>
</protein>
<evidence type="ECO:0000256" key="1">
    <source>
        <dbReference type="ARBA" id="ARBA00004514"/>
    </source>
</evidence>
<dbReference type="EMBL" id="JAGGKG010000023">
    <property type="protein sequence ID" value="MBP1907226.1"/>
    <property type="molecule type" value="Genomic_DNA"/>
</dbReference>
<keyword evidence="7" id="KW-0969">Cilium</keyword>
<dbReference type="Pfam" id="PF02561">
    <property type="entry name" value="FliS"/>
    <property type="match status" value="1"/>
</dbReference>
<evidence type="ECO:0000256" key="2">
    <source>
        <dbReference type="ARBA" id="ARBA00008787"/>
    </source>
</evidence>
<keyword evidence="7" id="KW-0282">Flagellum</keyword>
<dbReference type="RefSeq" id="WP_210090806.1">
    <property type="nucleotide sequence ID" value="NZ_JAGGKG010000023.1"/>
</dbReference>
<evidence type="ECO:0000313" key="7">
    <source>
        <dbReference type="EMBL" id="MBP1907226.1"/>
    </source>
</evidence>
<keyword evidence="3 6" id="KW-0963">Cytoplasm</keyword>
<keyword evidence="7" id="KW-0966">Cell projection</keyword>
<dbReference type="InterPro" id="IPR003713">
    <property type="entry name" value="FliS"/>
</dbReference>
<comment type="subcellular location">
    <subcellularLocation>
        <location evidence="1 6">Cytoplasm</location>
        <location evidence="1 6">Cytosol</location>
    </subcellularLocation>
</comment>
<dbReference type="PANTHER" id="PTHR34773:SF1">
    <property type="entry name" value="FLAGELLAR SECRETION CHAPERONE FLIS"/>
    <property type="match status" value="1"/>
</dbReference>
<name>A0ABS4FXB2_9BACL</name>
<keyword evidence="4 6" id="KW-1005">Bacterial flagellum biogenesis</keyword>